<proteinExistence type="predicted"/>
<feature type="transmembrane region" description="Helical" evidence="1">
    <location>
        <begin position="25"/>
        <end position="43"/>
    </location>
</feature>
<keyword evidence="1" id="KW-0812">Transmembrane</keyword>
<accession>A0A1E7K6R7</accession>
<feature type="transmembrane region" description="Helical" evidence="1">
    <location>
        <begin position="49"/>
        <end position="68"/>
    </location>
</feature>
<evidence type="ECO:0008006" key="4">
    <source>
        <dbReference type="Google" id="ProtNLM"/>
    </source>
</evidence>
<dbReference type="AlphaFoldDB" id="A0A1E7K6R7"/>
<dbReference type="InterPro" id="IPR049978">
    <property type="entry name" value="SCO6880-like"/>
</dbReference>
<keyword evidence="1" id="KW-0472">Membrane</keyword>
<dbReference type="EMBL" id="LJGV01000022">
    <property type="protein sequence ID" value="OEU99614.1"/>
    <property type="molecule type" value="Genomic_DNA"/>
</dbReference>
<gene>
    <name evidence="2" type="ORF">AN217_19385</name>
</gene>
<comment type="caution">
    <text evidence="2">The sequence shown here is derived from an EMBL/GenBank/DDBJ whole genome shotgun (WGS) entry which is preliminary data.</text>
</comment>
<organism evidence="2 3">
    <name type="scientific">Streptomyces qinglanensis</name>
    <dbReference type="NCBI Taxonomy" id="943816"/>
    <lineage>
        <taxon>Bacteria</taxon>
        <taxon>Bacillati</taxon>
        <taxon>Actinomycetota</taxon>
        <taxon>Actinomycetes</taxon>
        <taxon>Kitasatosporales</taxon>
        <taxon>Streptomycetaceae</taxon>
        <taxon>Streptomyces</taxon>
    </lineage>
</organism>
<dbReference type="PATRIC" id="fig|943816.4.peg.3384"/>
<protein>
    <recommendedName>
        <fullName evidence="4">Integral membrane protein</fullName>
    </recommendedName>
</protein>
<dbReference type="RefSeq" id="WP_026004199.1">
    <property type="nucleotide sequence ID" value="NZ_LJGV01000022.1"/>
</dbReference>
<reference evidence="2 3" key="1">
    <citation type="journal article" date="2016" name="Front. Microbiol.">
        <title>Comparative Genomics Analysis of Streptomyces Species Reveals Their Adaptation to the Marine Environment and Their Diversity at the Genomic Level.</title>
        <authorList>
            <person name="Tian X."/>
            <person name="Zhang Z."/>
            <person name="Yang T."/>
            <person name="Chen M."/>
            <person name="Li J."/>
            <person name="Chen F."/>
            <person name="Yang J."/>
            <person name="Li W."/>
            <person name="Zhang B."/>
            <person name="Zhang Z."/>
            <person name="Wu J."/>
            <person name="Zhang C."/>
            <person name="Long L."/>
            <person name="Xiao J."/>
        </authorList>
    </citation>
    <scope>NUCLEOTIDE SEQUENCE [LARGE SCALE GENOMIC DNA]</scope>
    <source>
        <strain evidence="2 3">SCSIO M10379</strain>
    </source>
</reference>
<keyword evidence="1" id="KW-1133">Transmembrane helix</keyword>
<name>A0A1E7K6R7_9ACTN</name>
<sequence length="499" mass="52231">MAVTEGTGPRTYGNFRKPRASGLRGLSLGATMLLFGGLIAVVLSTLVSVWIALALAVVLALAMAPLAVRDRHGRTLMQRGAVRLAWWRTTSSGGNLYRSGPLGRAGSGSCRLPGLAAQSSLSEAQDGYGRPFAVLTVPATNHHTVVVSCDADGAALVDERQVDIWVAHWGQWLSALGTEPGLVAASVTVETAPDPGVRLQQEIGANAVDDAPDLAREMLRDVVAAYPSGSAQISTRIALTYSGAARAGAPRRNVEEMAVHIGTRLPGLTAGLSMTGAGTAVPMTATGLAEAVRVAYDPTVAQLVEEARAAGGTGLTWDEAGPTAAQEEWDHYRHDGVHSITWVMTEAPQGEVFSNVLTGLVQPSRDIARKRVTLLYRPHSRAEGARVVQQDYKNALFTAQQQPIGRASDDAEVVAARKAAEEQAQGHGVIQFGLLITATVDSAEDLPRATAAVDNLAPAARIAVRPAYGSQAAAFAAALPLGLVLPLHTALPQTVRDAM</sequence>
<evidence type="ECO:0000313" key="3">
    <source>
        <dbReference type="Proteomes" id="UP000175829"/>
    </source>
</evidence>
<evidence type="ECO:0000256" key="1">
    <source>
        <dbReference type="SAM" id="Phobius"/>
    </source>
</evidence>
<dbReference type="NCBIfam" id="NF042935">
    <property type="entry name" value="SCO6880_fam"/>
    <property type="match status" value="1"/>
</dbReference>
<dbReference type="Proteomes" id="UP000175829">
    <property type="component" value="Unassembled WGS sequence"/>
</dbReference>
<evidence type="ECO:0000313" key="2">
    <source>
        <dbReference type="EMBL" id="OEU99614.1"/>
    </source>
</evidence>